<proteinExistence type="predicted"/>
<feature type="region of interest" description="Disordered" evidence="1">
    <location>
        <begin position="557"/>
        <end position="669"/>
    </location>
</feature>
<dbReference type="AlphaFoldDB" id="A0A2J6PW48"/>
<feature type="region of interest" description="Disordered" evidence="1">
    <location>
        <begin position="328"/>
        <end position="359"/>
    </location>
</feature>
<gene>
    <name evidence="2" type="ORF">NA56DRAFT_707180</name>
</gene>
<evidence type="ECO:0000313" key="2">
    <source>
        <dbReference type="EMBL" id="PMD18136.1"/>
    </source>
</evidence>
<dbReference type="Proteomes" id="UP000235672">
    <property type="component" value="Unassembled WGS sequence"/>
</dbReference>
<sequence>MSLSARLLEIASRISQIPLSYYSTQLSSLIPKTSFSPHIHQISKLTILVLTITSVFYFTFISSHFSSSSYRTFALTTSGRKGTFVNSLSATDIDGPYDNSTLVELCRSRKWRKGLIFRCEVPSTGLVESRNVMLNCLRFGMEAGATNFILPVFKAPVDTDPPDEPLPFNHLFDLDHFTSTLTASCPQIKIIPHINDLWDKPSTAPPVLLSPNSLHAIEPKLPLIHSTILANPGNWSSAFKESLNASHPRAPTEKLPVLVSLNPPPLLQFPTTYDSAPFITNFGKLIRPSPDLRRLAAAILYALSQKHSLDLLPTPEIQRDAFYGAVLSSSKQPEEATETEPEPNESRTTTPSPKRKPDLTTSLLTAASSSNLKTIYLATPHSSPGTIAHFRSTNAISTLTTLAQNLSIALETAESLLGGSVPQTYVPDEGEVIVTPHHQGVKGFETEWNTYQTLTAVQKEVLDFEVLSRASLFGGNWENSLSWGVALKRHVVASGGDGKWDSISGVDLPSPKSPLPSPKTKPPFPSPKPKPPSPGKRSEDVEEVEVQVLEKRPVIDLAAEKAAATPAPTPTPKIRTITTPRPGYTRSTAPARTKPTGTRKAKVRPTPTSAKGKARPRPTSAEPKPGAGAGEVKVDGKIGGKVNANGNGKVGAGGQAKGKGKGKGKSTATIKGETCFRDELSVVYGPRGEGRGWVLGGWP</sequence>
<reference evidence="2 3" key="1">
    <citation type="submission" date="2016-05" db="EMBL/GenBank/DDBJ databases">
        <title>A degradative enzymes factory behind the ericoid mycorrhizal symbiosis.</title>
        <authorList>
            <consortium name="DOE Joint Genome Institute"/>
            <person name="Martino E."/>
            <person name="Morin E."/>
            <person name="Grelet G."/>
            <person name="Kuo A."/>
            <person name="Kohler A."/>
            <person name="Daghino S."/>
            <person name="Barry K."/>
            <person name="Choi C."/>
            <person name="Cichocki N."/>
            <person name="Clum A."/>
            <person name="Copeland A."/>
            <person name="Hainaut M."/>
            <person name="Haridas S."/>
            <person name="Labutti K."/>
            <person name="Lindquist E."/>
            <person name="Lipzen A."/>
            <person name="Khouja H.-R."/>
            <person name="Murat C."/>
            <person name="Ohm R."/>
            <person name="Olson A."/>
            <person name="Spatafora J."/>
            <person name="Veneault-Fourrey C."/>
            <person name="Henrissat B."/>
            <person name="Grigoriev I."/>
            <person name="Martin F."/>
            <person name="Perotto S."/>
        </authorList>
    </citation>
    <scope>NUCLEOTIDE SEQUENCE [LARGE SCALE GENOMIC DNA]</scope>
    <source>
        <strain evidence="2 3">UAMH 7357</strain>
    </source>
</reference>
<accession>A0A2J6PW48</accession>
<protein>
    <submittedName>
        <fullName evidence="2">Uncharacterized protein</fullName>
    </submittedName>
</protein>
<feature type="compositionally biased region" description="Gly residues" evidence="1">
    <location>
        <begin position="648"/>
        <end position="657"/>
    </location>
</feature>
<dbReference type="STRING" id="1745343.A0A2J6PW48"/>
<evidence type="ECO:0000313" key="3">
    <source>
        <dbReference type="Proteomes" id="UP000235672"/>
    </source>
</evidence>
<dbReference type="EMBL" id="KZ613496">
    <property type="protein sequence ID" value="PMD18136.1"/>
    <property type="molecule type" value="Genomic_DNA"/>
</dbReference>
<feature type="region of interest" description="Disordered" evidence="1">
    <location>
        <begin position="495"/>
        <end position="543"/>
    </location>
</feature>
<evidence type="ECO:0000256" key="1">
    <source>
        <dbReference type="SAM" id="MobiDB-lite"/>
    </source>
</evidence>
<keyword evidence="3" id="KW-1185">Reference proteome</keyword>
<feature type="compositionally biased region" description="Pro residues" evidence="1">
    <location>
        <begin position="511"/>
        <end position="534"/>
    </location>
</feature>
<organism evidence="2 3">
    <name type="scientific">Hyaloscypha hepaticicola</name>
    <dbReference type="NCBI Taxonomy" id="2082293"/>
    <lineage>
        <taxon>Eukaryota</taxon>
        <taxon>Fungi</taxon>
        <taxon>Dikarya</taxon>
        <taxon>Ascomycota</taxon>
        <taxon>Pezizomycotina</taxon>
        <taxon>Leotiomycetes</taxon>
        <taxon>Helotiales</taxon>
        <taxon>Hyaloscyphaceae</taxon>
        <taxon>Hyaloscypha</taxon>
    </lineage>
</organism>
<name>A0A2J6PW48_9HELO</name>
<feature type="compositionally biased region" description="Low complexity" evidence="1">
    <location>
        <begin position="560"/>
        <end position="582"/>
    </location>
</feature>
<dbReference type="OrthoDB" id="20368at2759"/>